<dbReference type="Pfam" id="PF22666">
    <property type="entry name" value="Glyco_hydro_2_N2"/>
    <property type="match status" value="1"/>
</dbReference>
<dbReference type="GO" id="GO:0006516">
    <property type="term" value="P:glycoprotein catabolic process"/>
    <property type="evidence" value="ECO:0007669"/>
    <property type="project" value="TreeGrafter"/>
</dbReference>
<dbReference type="Pfam" id="PF00703">
    <property type="entry name" value="Glyco_hydro_2"/>
    <property type="match status" value="1"/>
</dbReference>
<reference evidence="12" key="1">
    <citation type="submission" date="2021-01" db="EMBL/GenBank/DDBJ databases">
        <title>Whole genome shotgun sequence of Virgisporangium ochraceum NBRC 16418.</title>
        <authorList>
            <person name="Komaki H."/>
            <person name="Tamura T."/>
        </authorList>
    </citation>
    <scope>NUCLEOTIDE SEQUENCE</scope>
    <source>
        <strain evidence="12">NBRC 16418</strain>
    </source>
</reference>
<keyword evidence="4" id="KW-0378">Hydrolase</keyword>
<dbReference type="EC" id="3.2.1.25" evidence="3"/>
<evidence type="ECO:0000256" key="7">
    <source>
        <dbReference type="ARBA" id="ARBA00041069"/>
    </source>
</evidence>
<evidence type="ECO:0000259" key="10">
    <source>
        <dbReference type="Pfam" id="PF17786"/>
    </source>
</evidence>
<dbReference type="FunFam" id="3.20.20.80:FF:000050">
    <property type="entry name" value="Beta-mannosidase B"/>
    <property type="match status" value="1"/>
</dbReference>
<feature type="domain" description="Beta-mannosidase-like galactose-binding" evidence="11">
    <location>
        <begin position="28"/>
        <end position="206"/>
    </location>
</feature>
<dbReference type="PANTHER" id="PTHR43730">
    <property type="entry name" value="BETA-MANNOSIDASE"/>
    <property type="match status" value="1"/>
</dbReference>
<name>A0A8J4A1D9_9ACTN</name>
<keyword evidence="5" id="KW-0326">Glycosidase</keyword>
<evidence type="ECO:0000256" key="8">
    <source>
        <dbReference type="ARBA" id="ARBA00041614"/>
    </source>
</evidence>
<evidence type="ECO:0000256" key="5">
    <source>
        <dbReference type="ARBA" id="ARBA00023295"/>
    </source>
</evidence>
<keyword evidence="13" id="KW-1185">Reference proteome</keyword>
<dbReference type="InterPro" id="IPR006102">
    <property type="entry name" value="Ig-like_GH2"/>
</dbReference>
<evidence type="ECO:0000256" key="4">
    <source>
        <dbReference type="ARBA" id="ARBA00022801"/>
    </source>
</evidence>
<dbReference type="InterPro" id="IPR050887">
    <property type="entry name" value="Beta-mannosidase_GH2"/>
</dbReference>
<sequence length="849" mass="93472">MGYGPDMTISTFALAEAPTGSQPDDLGDADWIPAVVPGGVHESLLAAGRIEHPYHDRNEESVRWIEERDWWYRAGFDGPGALADDERVRLVFHGLDTVADVWLNGTHLGHHENMFRPFEVDVTSLLADGNEVLVRFRPPLAGLTAPAAAVALNERIATLFATAPGDGDEAEVGLPTELPLATLRRKATFSWGWDFGPRVPSVGIWRPVELVRERGAAITGHHVRTDALDGTAAELTVAVEVDAFGPVEGLSARVTLAGPAGGSQAVTVPIDGTRGSAALRVDDAELWWTHDLGTPTLYDVHIELSDVDGRVLDRRTDRVGLRTIALDRSPDPEGGRYFRFLLNGVPVFARGANWIPADMLVGSVDEARYRELIGLARAGNMTMLRIWGGGVYEHDAFYAVTDELGILVWHDFMFACIDYPSADPDLQREVTLEAAYQVRRLRNRASMALWCGNNEVQMVHGFAYQGYDEGDWGWHFFHRILPEAVARHDGGVPYWPGSPWGEDPAEGWMAANGVRDGDRHAWEVWHGFDFGAGGGPYTDPGQARHHRRYANDRGKFISEFGIHASPELSTLERWIPAESLSIHSGSFDAHNKDNPKNKGDAVLEIVTGLPTTMREYVDVTMAAQAEGLKFGIEHYRRRQPHCGGTLVWQFNDVWPGFSWSVVDYDAVPKASFFALRRTFAPVVATFAETAAALELWVSNSTPRPVSTTAVVTFTDADGTELSTLDVPVTLAAGESRSVWARSERLPTGHWVWVHSTDDAFPRNRLFGGEVKDLRLSREAPRWTFDPTTATVTIDAATLTYQARVTAAPGVRYSDNYVDLRPGGRATVVLDNLPKDFDPGTITVRAYGTP</sequence>
<dbReference type="SUPFAM" id="SSF49303">
    <property type="entry name" value="beta-Galactosidase/glucuronidase domain"/>
    <property type="match status" value="2"/>
</dbReference>
<dbReference type="EMBL" id="BOPH01000128">
    <property type="protein sequence ID" value="GIJ73997.1"/>
    <property type="molecule type" value="Genomic_DNA"/>
</dbReference>
<feature type="domain" description="Glycoside hydrolase family 2 immunoglobulin-like beta-sandwich" evidence="9">
    <location>
        <begin position="218"/>
        <end position="322"/>
    </location>
</feature>
<dbReference type="GO" id="GO:0005975">
    <property type="term" value="P:carbohydrate metabolic process"/>
    <property type="evidence" value="ECO:0007669"/>
    <property type="project" value="InterPro"/>
</dbReference>
<comment type="catalytic activity">
    <reaction evidence="1">
        <text>Hydrolysis of terminal, non-reducing beta-D-mannose residues in beta-D-mannosides.</text>
        <dbReference type="EC" id="3.2.1.25"/>
    </reaction>
</comment>
<comment type="caution">
    <text evidence="12">The sequence shown here is derived from an EMBL/GenBank/DDBJ whole genome shotgun (WGS) entry which is preliminary data.</text>
</comment>
<dbReference type="SUPFAM" id="SSF51445">
    <property type="entry name" value="(Trans)glycosidases"/>
    <property type="match status" value="1"/>
</dbReference>
<evidence type="ECO:0000256" key="1">
    <source>
        <dbReference type="ARBA" id="ARBA00000829"/>
    </source>
</evidence>
<proteinExistence type="inferred from homology"/>
<accession>A0A8J4A1D9</accession>
<dbReference type="InterPro" id="IPR008979">
    <property type="entry name" value="Galactose-bd-like_sf"/>
</dbReference>
<evidence type="ECO:0000313" key="12">
    <source>
        <dbReference type="EMBL" id="GIJ73997.1"/>
    </source>
</evidence>
<dbReference type="AlphaFoldDB" id="A0A8J4A1D9"/>
<dbReference type="InterPro" id="IPR036156">
    <property type="entry name" value="Beta-gal/glucu_dom_sf"/>
</dbReference>
<dbReference type="Gene3D" id="2.60.40.10">
    <property type="entry name" value="Immunoglobulins"/>
    <property type="match status" value="1"/>
</dbReference>
<evidence type="ECO:0000256" key="2">
    <source>
        <dbReference type="ARBA" id="ARBA00004740"/>
    </source>
</evidence>
<dbReference type="InterPro" id="IPR054593">
    <property type="entry name" value="Beta-mannosidase-like_N2"/>
</dbReference>
<dbReference type="InterPro" id="IPR013783">
    <property type="entry name" value="Ig-like_fold"/>
</dbReference>
<dbReference type="Proteomes" id="UP000635606">
    <property type="component" value="Unassembled WGS sequence"/>
</dbReference>
<evidence type="ECO:0000313" key="13">
    <source>
        <dbReference type="Proteomes" id="UP000635606"/>
    </source>
</evidence>
<dbReference type="PANTHER" id="PTHR43730:SF1">
    <property type="entry name" value="BETA-MANNOSIDASE"/>
    <property type="match status" value="1"/>
</dbReference>
<evidence type="ECO:0000256" key="6">
    <source>
        <dbReference type="ARBA" id="ARBA00038429"/>
    </source>
</evidence>
<evidence type="ECO:0000259" key="9">
    <source>
        <dbReference type="Pfam" id="PF00703"/>
    </source>
</evidence>
<gene>
    <name evidence="12" type="ORF">Voc01_089140</name>
</gene>
<dbReference type="Gene3D" id="2.60.120.260">
    <property type="entry name" value="Galactose-binding domain-like"/>
    <property type="match status" value="1"/>
</dbReference>
<comment type="pathway">
    <text evidence="2">Glycan metabolism; N-glycan degradation.</text>
</comment>
<dbReference type="InterPro" id="IPR017853">
    <property type="entry name" value="GH"/>
</dbReference>
<comment type="similarity">
    <text evidence="6">Belongs to the glycosyl hydrolase 2 family. Beta-mannosidase B subfamily.</text>
</comment>
<protein>
    <recommendedName>
        <fullName evidence="7">Beta-mannosidase B</fullName>
        <ecNumber evidence="3">3.2.1.25</ecNumber>
    </recommendedName>
    <alternativeName>
        <fullName evidence="8">Mannanase B</fullName>
    </alternativeName>
</protein>
<evidence type="ECO:0000259" key="11">
    <source>
        <dbReference type="Pfam" id="PF22666"/>
    </source>
</evidence>
<dbReference type="Gene3D" id="3.20.20.80">
    <property type="entry name" value="Glycosidases"/>
    <property type="match status" value="1"/>
</dbReference>
<dbReference type="Pfam" id="PF17786">
    <property type="entry name" value="Mannosidase_ig"/>
    <property type="match status" value="1"/>
</dbReference>
<dbReference type="GO" id="GO:0004567">
    <property type="term" value="F:beta-mannosidase activity"/>
    <property type="evidence" value="ECO:0007669"/>
    <property type="project" value="UniProtKB-EC"/>
</dbReference>
<dbReference type="InterPro" id="IPR041447">
    <property type="entry name" value="Mannosidase_ig"/>
</dbReference>
<evidence type="ECO:0000256" key="3">
    <source>
        <dbReference type="ARBA" id="ARBA00012754"/>
    </source>
</evidence>
<organism evidence="12 13">
    <name type="scientific">Virgisporangium ochraceum</name>
    <dbReference type="NCBI Taxonomy" id="65505"/>
    <lineage>
        <taxon>Bacteria</taxon>
        <taxon>Bacillati</taxon>
        <taxon>Actinomycetota</taxon>
        <taxon>Actinomycetes</taxon>
        <taxon>Micromonosporales</taxon>
        <taxon>Micromonosporaceae</taxon>
        <taxon>Virgisporangium</taxon>
    </lineage>
</organism>
<feature type="domain" description="Mannosidase Ig/CBM-like" evidence="10">
    <location>
        <begin position="693"/>
        <end position="742"/>
    </location>
</feature>
<dbReference type="SUPFAM" id="SSF49785">
    <property type="entry name" value="Galactose-binding domain-like"/>
    <property type="match status" value="1"/>
</dbReference>